<evidence type="ECO:0000313" key="3">
    <source>
        <dbReference type="EMBL" id="WAR29405.1"/>
    </source>
</evidence>
<dbReference type="EMBL" id="CP111027">
    <property type="protein sequence ID" value="WAR29405.1"/>
    <property type="molecule type" value="Genomic_DNA"/>
</dbReference>
<reference evidence="3" key="1">
    <citation type="submission" date="2022-11" db="EMBL/GenBank/DDBJ databases">
        <title>Centuries of genome instability and evolution in soft-shell clam transmissible cancer (bioRxiv).</title>
        <authorList>
            <person name="Hart S.F.M."/>
            <person name="Yonemitsu M.A."/>
            <person name="Giersch R.M."/>
            <person name="Beal B.F."/>
            <person name="Arriagada G."/>
            <person name="Davis B.W."/>
            <person name="Ostrander E.A."/>
            <person name="Goff S.P."/>
            <person name="Metzger M.J."/>
        </authorList>
    </citation>
    <scope>NUCLEOTIDE SEQUENCE</scope>
    <source>
        <strain evidence="3">MELC-2E11</strain>
        <tissue evidence="3">Siphon/mantle</tissue>
    </source>
</reference>
<name>A0ABY7G4M9_MYAAR</name>
<evidence type="ECO:0000313" key="4">
    <source>
        <dbReference type="Proteomes" id="UP001164746"/>
    </source>
</evidence>
<keyword evidence="4" id="KW-1185">Reference proteome</keyword>
<keyword evidence="1" id="KW-0175">Coiled coil</keyword>
<feature type="chain" id="PRO_5045583572" evidence="2">
    <location>
        <begin position="21"/>
        <end position="161"/>
    </location>
</feature>
<evidence type="ECO:0000256" key="1">
    <source>
        <dbReference type="SAM" id="Coils"/>
    </source>
</evidence>
<evidence type="ECO:0000256" key="2">
    <source>
        <dbReference type="SAM" id="SignalP"/>
    </source>
</evidence>
<organism evidence="3 4">
    <name type="scientific">Mya arenaria</name>
    <name type="common">Soft-shell clam</name>
    <dbReference type="NCBI Taxonomy" id="6604"/>
    <lineage>
        <taxon>Eukaryota</taxon>
        <taxon>Metazoa</taxon>
        <taxon>Spiralia</taxon>
        <taxon>Lophotrochozoa</taxon>
        <taxon>Mollusca</taxon>
        <taxon>Bivalvia</taxon>
        <taxon>Autobranchia</taxon>
        <taxon>Heteroconchia</taxon>
        <taxon>Euheterodonta</taxon>
        <taxon>Imparidentia</taxon>
        <taxon>Neoheterodontei</taxon>
        <taxon>Myida</taxon>
        <taxon>Myoidea</taxon>
        <taxon>Myidae</taxon>
        <taxon>Mya</taxon>
    </lineage>
</organism>
<sequence length="161" mass="18538">MMPIPLCLMFGLIALRPVAATRLSKLEEDVKVLNNFIIKELRHVRDEVEAISYRVEILEKSTVKHDQRSSNQDMDITSHYIRDKTKESGVQFEDDRNNDASHVVLAIAGNIREAYSNDKKDLHNLKHNAKGQLRELEQQITNHIENLTTNVQESIEDVHIV</sequence>
<dbReference type="Proteomes" id="UP001164746">
    <property type="component" value="Chromosome 16"/>
</dbReference>
<gene>
    <name evidence="3" type="ORF">MAR_002973</name>
</gene>
<feature type="coiled-coil region" evidence="1">
    <location>
        <begin position="119"/>
        <end position="153"/>
    </location>
</feature>
<protein>
    <submittedName>
        <fullName evidence="3">Uncharacterized protein</fullName>
    </submittedName>
</protein>
<accession>A0ABY7G4M9</accession>
<proteinExistence type="predicted"/>
<feature type="signal peptide" evidence="2">
    <location>
        <begin position="1"/>
        <end position="20"/>
    </location>
</feature>
<keyword evidence="2" id="KW-0732">Signal</keyword>